<evidence type="ECO:0000259" key="2">
    <source>
        <dbReference type="Pfam" id="PF01526"/>
    </source>
</evidence>
<dbReference type="EMBL" id="JBHSFK010000010">
    <property type="protein sequence ID" value="MFC4501317.1"/>
    <property type="molecule type" value="Genomic_DNA"/>
</dbReference>
<keyword evidence="4" id="KW-1185">Reference proteome</keyword>
<dbReference type="Proteomes" id="UP001595839">
    <property type="component" value="Unassembled WGS sequence"/>
</dbReference>
<reference evidence="4" key="1">
    <citation type="journal article" date="2019" name="Int. J. Syst. Evol. Microbiol.">
        <title>The Global Catalogue of Microorganisms (GCM) 10K type strain sequencing project: providing services to taxonomists for standard genome sequencing and annotation.</title>
        <authorList>
            <consortium name="The Broad Institute Genomics Platform"/>
            <consortium name="The Broad Institute Genome Sequencing Center for Infectious Disease"/>
            <person name="Wu L."/>
            <person name="Ma J."/>
        </authorList>
    </citation>
    <scope>NUCLEOTIDE SEQUENCE [LARGE SCALE GENOMIC DNA]</scope>
    <source>
        <strain evidence="4">CGMCC 4.7177</strain>
    </source>
</reference>
<name>A0ABV9API3_9ACTN</name>
<evidence type="ECO:0000313" key="3">
    <source>
        <dbReference type="EMBL" id="MFC4501317.1"/>
    </source>
</evidence>
<evidence type="ECO:0000313" key="4">
    <source>
        <dbReference type="Proteomes" id="UP001595839"/>
    </source>
</evidence>
<comment type="caution">
    <text evidence="3">The sequence shown here is derived from an EMBL/GenBank/DDBJ whole genome shotgun (WGS) entry which is preliminary data.</text>
</comment>
<organism evidence="3 4">
    <name type="scientific">Streptomyces vulcanius</name>
    <dbReference type="NCBI Taxonomy" id="1441876"/>
    <lineage>
        <taxon>Bacteria</taxon>
        <taxon>Bacillati</taxon>
        <taxon>Actinomycetota</taxon>
        <taxon>Actinomycetes</taxon>
        <taxon>Kitasatosporales</taxon>
        <taxon>Streptomycetaceae</taxon>
        <taxon>Streptomyces</taxon>
    </lineage>
</organism>
<feature type="domain" description="Tn3 transposase DDE" evidence="2">
    <location>
        <begin position="39"/>
        <end position="81"/>
    </location>
</feature>
<dbReference type="Pfam" id="PF01526">
    <property type="entry name" value="DDE_Tnp_Tn3"/>
    <property type="match status" value="1"/>
</dbReference>
<evidence type="ECO:0000256" key="1">
    <source>
        <dbReference type="SAM" id="MobiDB-lite"/>
    </source>
</evidence>
<sequence>MGNRSLDGGGVQISFAWGRLTEGPGGPPTPDGPTPRQDLSAATHSASIVGFVFAHMLGFNLLPRLKNVGSARLYRPTTGEDDTCLLQEILAEPKWAEKLTDADRRALSPLFWTHVNPYGGFELDMSNRLGLNPPTVPGPRTEAAAAEPAGEDAGGT</sequence>
<feature type="region of interest" description="Disordered" evidence="1">
    <location>
        <begin position="17"/>
        <end position="39"/>
    </location>
</feature>
<feature type="region of interest" description="Disordered" evidence="1">
    <location>
        <begin position="133"/>
        <end position="156"/>
    </location>
</feature>
<dbReference type="InterPro" id="IPR002513">
    <property type="entry name" value="Tn3_Tnp_DDE_dom"/>
</dbReference>
<gene>
    <name evidence="3" type="ORF">ACFPIH_17570</name>
</gene>
<accession>A0ABV9API3</accession>
<proteinExistence type="predicted"/>
<dbReference type="RefSeq" id="WP_381170986.1">
    <property type="nucleotide sequence ID" value="NZ_JBHSFK010000010.1"/>
</dbReference>
<protein>
    <submittedName>
        <fullName evidence="3">Tn3 family transposase</fullName>
    </submittedName>
</protein>